<dbReference type="PANTHER" id="PTHR21011:SF1">
    <property type="entry name" value="SMALL RIBOSOMAL SUBUNIT PROTEIN BS6M"/>
    <property type="match status" value="1"/>
</dbReference>
<dbReference type="STRING" id="589865.DaAHT2_1147"/>
<dbReference type="InterPro" id="IPR014717">
    <property type="entry name" value="Transl_elong_EF1B/ribsomal_bS6"/>
</dbReference>
<dbReference type="GO" id="GO:0070181">
    <property type="term" value="F:small ribosomal subunit rRNA binding"/>
    <property type="evidence" value="ECO:0007669"/>
    <property type="project" value="TreeGrafter"/>
</dbReference>
<dbReference type="Proteomes" id="UP000001508">
    <property type="component" value="Chromosome"/>
</dbReference>
<feature type="region of interest" description="Disordered" evidence="7">
    <location>
        <begin position="97"/>
        <end position="134"/>
    </location>
</feature>
<dbReference type="InterPro" id="IPR000529">
    <property type="entry name" value="Ribosomal_bS6"/>
</dbReference>
<name>D6Z2S0_DESAT</name>
<keyword evidence="6" id="KW-0699">rRNA-binding</keyword>
<evidence type="ECO:0000256" key="6">
    <source>
        <dbReference type="HAMAP-Rule" id="MF_00360"/>
    </source>
</evidence>
<dbReference type="SUPFAM" id="SSF54995">
    <property type="entry name" value="Ribosomal protein S6"/>
    <property type="match status" value="1"/>
</dbReference>
<dbReference type="RefSeq" id="WP_013163374.1">
    <property type="nucleotide sequence ID" value="NC_014216.1"/>
</dbReference>
<keyword evidence="3 6" id="KW-0687">Ribonucleoprotein</keyword>
<evidence type="ECO:0000256" key="4">
    <source>
        <dbReference type="ARBA" id="ARBA00035104"/>
    </source>
</evidence>
<evidence type="ECO:0000256" key="7">
    <source>
        <dbReference type="SAM" id="MobiDB-lite"/>
    </source>
</evidence>
<evidence type="ECO:0000256" key="2">
    <source>
        <dbReference type="ARBA" id="ARBA00022980"/>
    </source>
</evidence>
<dbReference type="eggNOG" id="COG0360">
    <property type="taxonomic scope" value="Bacteria"/>
</dbReference>
<dbReference type="GO" id="GO:0006412">
    <property type="term" value="P:translation"/>
    <property type="evidence" value="ECO:0007669"/>
    <property type="project" value="UniProtKB-UniRule"/>
</dbReference>
<dbReference type="CDD" id="cd00473">
    <property type="entry name" value="bS6"/>
    <property type="match status" value="1"/>
</dbReference>
<comment type="function">
    <text evidence="4 6">Binds together with bS18 to 16S ribosomal RNA.</text>
</comment>
<dbReference type="OrthoDB" id="9812702at2"/>
<accession>D6Z2S0</accession>
<evidence type="ECO:0000313" key="9">
    <source>
        <dbReference type="Proteomes" id="UP000001508"/>
    </source>
</evidence>
<evidence type="ECO:0000256" key="5">
    <source>
        <dbReference type="ARBA" id="ARBA00035294"/>
    </source>
</evidence>
<evidence type="ECO:0000256" key="1">
    <source>
        <dbReference type="ARBA" id="ARBA00009512"/>
    </source>
</evidence>
<dbReference type="AlphaFoldDB" id="D6Z2S0"/>
<dbReference type="KEGG" id="dak:DaAHT2_1147"/>
<dbReference type="InParanoid" id="D6Z2S0"/>
<dbReference type="PANTHER" id="PTHR21011">
    <property type="entry name" value="MITOCHONDRIAL 28S RIBOSOMAL PROTEIN S6"/>
    <property type="match status" value="1"/>
</dbReference>
<dbReference type="GO" id="GO:0005840">
    <property type="term" value="C:ribosome"/>
    <property type="evidence" value="ECO:0007669"/>
    <property type="project" value="UniProtKB-KW"/>
</dbReference>
<dbReference type="HOGENOM" id="CLU_113441_2_0_7"/>
<proteinExistence type="inferred from homology"/>
<keyword evidence="2 6" id="KW-0689">Ribosomal protein</keyword>
<dbReference type="EMBL" id="CP001940">
    <property type="protein sequence ID" value="ADH85845.1"/>
    <property type="molecule type" value="Genomic_DNA"/>
</dbReference>
<evidence type="ECO:0000256" key="3">
    <source>
        <dbReference type="ARBA" id="ARBA00023274"/>
    </source>
</evidence>
<dbReference type="Gene3D" id="3.30.70.60">
    <property type="match status" value="1"/>
</dbReference>
<dbReference type="GO" id="GO:0003735">
    <property type="term" value="F:structural constituent of ribosome"/>
    <property type="evidence" value="ECO:0007669"/>
    <property type="project" value="InterPro"/>
</dbReference>
<protein>
    <recommendedName>
        <fullName evidence="5 6">Small ribosomal subunit protein bS6</fullName>
    </recommendedName>
</protein>
<dbReference type="InterPro" id="IPR035980">
    <property type="entry name" value="Ribosomal_bS6_sf"/>
</dbReference>
<dbReference type="GO" id="GO:0005737">
    <property type="term" value="C:cytoplasm"/>
    <property type="evidence" value="ECO:0007669"/>
    <property type="project" value="UniProtKB-ARBA"/>
</dbReference>
<keyword evidence="9" id="KW-1185">Reference proteome</keyword>
<gene>
    <name evidence="6" type="primary">rpsF</name>
    <name evidence="8" type="ordered locus">DaAHT2_1147</name>
</gene>
<sequence>MRNYESVIIVRPSAGSEAELTGVIDKYSGVITAHEGEIGGVDRWGLKKLAYPISKETQGVYLLFRYTTSPDGIKELERLLRIDDRILKFLTVKLTGEEAPFTPSEDEGGNGDEEAAGDEAEGNDNNEDNGEDNA</sequence>
<dbReference type="FunCoup" id="D6Z2S0">
    <property type="interactions" value="521"/>
</dbReference>
<dbReference type="HAMAP" id="MF_00360">
    <property type="entry name" value="Ribosomal_bS6"/>
    <property type="match status" value="1"/>
</dbReference>
<comment type="similarity">
    <text evidence="1 6">Belongs to the bacterial ribosomal protein bS6 family.</text>
</comment>
<organism evidence="8 9">
    <name type="scientific">Desulfurivibrio alkaliphilus (strain DSM 19089 / UNIQEM U267 / AHT2)</name>
    <dbReference type="NCBI Taxonomy" id="589865"/>
    <lineage>
        <taxon>Bacteria</taxon>
        <taxon>Pseudomonadati</taxon>
        <taxon>Thermodesulfobacteriota</taxon>
        <taxon>Desulfobulbia</taxon>
        <taxon>Desulfobulbales</taxon>
        <taxon>Desulfobulbaceae</taxon>
        <taxon>Desulfurivibrio</taxon>
    </lineage>
</organism>
<dbReference type="NCBIfam" id="TIGR00166">
    <property type="entry name" value="S6"/>
    <property type="match status" value="1"/>
</dbReference>
<evidence type="ECO:0000313" key="8">
    <source>
        <dbReference type="EMBL" id="ADH85845.1"/>
    </source>
</evidence>
<reference evidence="9" key="1">
    <citation type="submission" date="2010-02" db="EMBL/GenBank/DDBJ databases">
        <title>Complete sequence of Desulfurivibrio alkaliphilus AHT2.</title>
        <authorList>
            <consortium name="US DOE Joint Genome Institute"/>
            <person name="Pitluck S."/>
            <person name="Chertkov O."/>
            <person name="Detter J.C."/>
            <person name="Han C."/>
            <person name="Tapia R."/>
            <person name="Larimer F."/>
            <person name="Land M."/>
            <person name="Hauser L."/>
            <person name="Kyrpides N."/>
            <person name="Mikhailova N."/>
            <person name="Sorokin D.Y."/>
            <person name="Muyzer G."/>
            <person name="Woyke T."/>
        </authorList>
    </citation>
    <scope>NUCLEOTIDE SEQUENCE [LARGE SCALE GENOMIC DNA]</scope>
    <source>
        <strain evidence="9">DSM 19089 / UNIQEM U267 / AHT2</strain>
    </source>
</reference>
<dbReference type="InterPro" id="IPR020814">
    <property type="entry name" value="Ribosomal_S6_plastid/chlpt"/>
</dbReference>
<dbReference type="GO" id="GO:1990904">
    <property type="term" value="C:ribonucleoprotein complex"/>
    <property type="evidence" value="ECO:0007669"/>
    <property type="project" value="UniProtKB-KW"/>
</dbReference>
<dbReference type="Pfam" id="PF01250">
    <property type="entry name" value="Ribosomal_S6"/>
    <property type="match status" value="1"/>
</dbReference>
<keyword evidence="6" id="KW-0694">RNA-binding</keyword>
<feature type="compositionally biased region" description="Acidic residues" evidence="7">
    <location>
        <begin position="104"/>
        <end position="134"/>
    </location>
</feature>